<evidence type="ECO:0000256" key="6">
    <source>
        <dbReference type="ARBA" id="ARBA00023136"/>
    </source>
</evidence>
<dbReference type="InterPro" id="IPR025713">
    <property type="entry name" value="MotB-like_N_dom"/>
</dbReference>
<dbReference type="AlphaFoldDB" id="A0A1I1PF24"/>
<feature type="compositionally biased region" description="Polar residues" evidence="8">
    <location>
        <begin position="295"/>
        <end position="306"/>
    </location>
</feature>
<dbReference type="PANTHER" id="PTHR30329:SF20">
    <property type="entry name" value="EXPORTED PROTEIN"/>
    <property type="match status" value="1"/>
</dbReference>
<comment type="subcellular location">
    <subcellularLocation>
        <location evidence="1">Cell membrane</location>
        <topology evidence="1">Single-pass membrane protein</topology>
    </subcellularLocation>
</comment>
<proteinExistence type="inferred from homology"/>
<reference evidence="11 12" key="1">
    <citation type="submission" date="2016-10" db="EMBL/GenBank/DDBJ databases">
        <authorList>
            <person name="de Groot N.N."/>
        </authorList>
    </citation>
    <scope>NUCLEOTIDE SEQUENCE [LARGE SCALE GENOMIC DNA]</scope>
    <source>
        <strain evidence="11 12">HL3</strain>
    </source>
</reference>
<keyword evidence="3" id="KW-1003">Cell membrane</keyword>
<dbReference type="STRING" id="1123397.SAMN05660831_00758"/>
<gene>
    <name evidence="11" type="ORF">SAMN05660831_00758</name>
</gene>
<comment type="similarity">
    <text evidence="2">Belongs to the MotB family.</text>
</comment>
<dbReference type="SUPFAM" id="SSF103088">
    <property type="entry name" value="OmpA-like"/>
    <property type="match status" value="1"/>
</dbReference>
<dbReference type="GO" id="GO:0005886">
    <property type="term" value="C:plasma membrane"/>
    <property type="evidence" value="ECO:0007669"/>
    <property type="project" value="UniProtKB-SubCell"/>
</dbReference>
<dbReference type="Pfam" id="PF00691">
    <property type="entry name" value="OmpA"/>
    <property type="match status" value="1"/>
</dbReference>
<dbReference type="PANTHER" id="PTHR30329">
    <property type="entry name" value="STATOR ELEMENT OF FLAGELLAR MOTOR COMPLEX"/>
    <property type="match status" value="1"/>
</dbReference>
<protein>
    <submittedName>
        <fullName evidence="11">Chemotaxis protein MotB</fullName>
    </submittedName>
</protein>
<evidence type="ECO:0000313" key="11">
    <source>
        <dbReference type="EMBL" id="SFD08417.1"/>
    </source>
</evidence>
<dbReference type="EMBL" id="FOMJ01000001">
    <property type="protein sequence ID" value="SFD08417.1"/>
    <property type="molecule type" value="Genomic_DNA"/>
</dbReference>
<keyword evidence="12" id="KW-1185">Reference proteome</keyword>
<dbReference type="PROSITE" id="PS51123">
    <property type="entry name" value="OMPA_2"/>
    <property type="match status" value="1"/>
</dbReference>
<dbReference type="Gene3D" id="3.30.1330.60">
    <property type="entry name" value="OmpA-like domain"/>
    <property type="match status" value="1"/>
</dbReference>
<evidence type="ECO:0000256" key="1">
    <source>
        <dbReference type="ARBA" id="ARBA00004162"/>
    </source>
</evidence>
<accession>A0A1I1PF24</accession>
<evidence type="ECO:0000256" key="9">
    <source>
        <dbReference type="SAM" id="Phobius"/>
    </source>
</evidence>
<dbReference type="Pfam" id="PF13677">
    <property type="entry name" value="MotB_plug"/>
    <property type="match status" value="1"/>
</dbReference>
<evidence type="ECO:0000256" key="5">
    <source>
        <dbReference type="ARBA" id="ARBA00022989"/>
    </source>
</evidence>
<evidence type="ECO:0000313" key="12">
    <source>
        <dbReference type="Proteomes" id="UP000198611"/>
    </source>
</evidence>
<sequence>MARKKPPEEPENLERWLVSYADFITLLFAFFVVMYSISQVNEGKYRILSDTLNSAFQTDARTLSPIQMGDPGMAANSPEMQQTERIGRTTSAMNENNMTSPAEQSVDRMKEEVSEEMKPLVDEGLLSVSEDRNFVEIEIDTSALFDSAGATPTEAAVPILEAMGNILEPLPFPVKVEGHTDSRPIETDRYPSNWELSAARAAAVVRLLSSGGVGSERLSAVGYGAERPVADNDTAEGREKNRRVVLVLEKRPLRKDLDEAAEEGDAPSGTSSSGASGAGNAPTGTDGSDVRFRTSDNNSGQQGRGE</sequence>
<feature type="domain" description="OmpA-like" evidence="10">
    <location>
        <begin position="132"/>
        <end position="252"/>
    </location>
</feature>
<keyword evidence="6 7" id="KW-0472">Membrane</keyword>
<feature type="compositionally biased region" description="Low complexity" evidence="8">
    <location>
        <begin position="266"/>
        <end position="285"/>
    </location>
</feature>
<dbReference type="InterPro" id="IPR050330">
    <property type="entry name" value="Bact_OuterMem_StrucFunc"/>
</dbReference>
<evidence type="ECO:0000256" key="8">
    <source>
        <dbReference type="SAM" id="MobiDB-lite"/>
    </source>
</evidence>
<dbReference type="NCBIfam" id="NF006541">
    <property type="entry name" value="PRK09038.1"/>
    <property type="match status" value="1"/>
</dbReference>
<evidence type="ECO:0000256" key="2">
    <source>
        <dbReference type="ARBA" id="ARBA00008914"/>
    </source>
</evidence>
<evidence type="ECO:0000256" key="4">
    <source>
        <dbReference type="ARBA" id="ARBA00022692"/>
    </source>
</evidence>
<name>A0A1I1PF24_9GAMM</name>
<dbReference type="PRINTS" id="PR01023">
    <property type="entry name" value="NAFLGMOTY"/>
</dbReference>
<dbReference type="OrthoDB" id="9815217at2"/>
<evidence type="ECO:0000256" key="3">
    <source>
        <dbReference type="ARBA" id="ARBA00022475"/>
    </source>
</evidence>
<organism evidence="11 12">
    <name type="scientific">Thiohalospira halophila DSM 15071</name>
    <dbReference type="NCBI Taxonomy" id="1123397"/>
    <lineage>
        <taxon>Bacteria</taxon>
        <taxon>Pseudomonadati</taxon>
        <taxon>Pseudomonadota</taxon>
        <taxon>Gammaproteobacteria</taxon>
        <taxon>Thiohalospirales</taxon>
        <taxon>Thiohalospiraceae</taxon>
        <taxon>Thiohalospira</taxon>
    </lineage>
</organism>
<dbReference type="InterPro" id="IPR036737">
    <property type="entry name" value="OmpA-like_sf"/>
</dbReference>
<evidence type="ECO:0000259" key="10">
    <source>
        <dbReference type="PROSITE" id="PS51123"/>
    </source>
</evidence>
<evidence type="ECO:0000256" key="7">
    <source>
        <dbReference type="PROSITE-ProRule" id="PRU00473"/>
    </source>
</evidence>
<dbReference type="InterPro" id="IPR006665">
    <property type="entry name" value="OmpA-like"/>
</dbReference>
<dbReference type="RefSeq" id="WP_093427383.1">
    <property type="nucleotide sequence ID" value="NZ_FOMJ01000001.1"/>
</dbReference>
<dbReference type="Proteomes" id="UP000198611">
    <property type="component" value="Unassembled WGS sequence"/>
</dbReference>
<keyword evidence="4 9" id="KW-0812">Transmembrane</keyword>
<feature type="transmembrane region" description="Helical" evidence="9">
    <location>
        <begin position="16"/>
        <end position="37"/>
    </location>
</feature>
<dbReference type="CDD" id="cd07185">
    <property type="entry name" value="OmpA_C-like"/>
    <property type="match status" value="1"/>
</dbReference>
<keyword evidence="5 9" id="KW-1133">Transmembrane helix</keyword>
<feature type="region of interest" description="Disordered" evidence="8">
    <location>
        <begin position="253"/>
        <end position="306"/>
    </location>
</feature>